<evidence type="ECO:0000313" key="3">
    <source>
        <dbReference type="Proteomes" id="UP001597369"/>
    </source>
</evidence>
<gene>
    <name evidence="2" type="ORF">ACFSKU_08820</name>
</gene>
<protein>
    <submittedName>
        <fullName evidence="2">Uncharacterized protein</fullName>
    </submittedName>
</protein>
<accession>A0ABW4WW70</accession>
<feature type="region of interest" description="Disordered" evidence="1">
    <location>
        <begin position="1"/>
        <end position="22"/>
    </location>
</feature>
<dbReference type="EMBL" id="JBHUHV010000026">
    <property type="protein sequence ID" value="MFD2066984.1"/>
    <property type="molecule type" value="Genomic_DNA"/>
</dbReference>
<name>A0ABW4WW70_9BACT</name>
<comment type="caution">
    <text evidence="2">The sequence shown here is derived from an EMBL/GenBank/DDBJ whole genome shotgun (WGS) entry which is preliminary data.</text>
</comment>
<dbReference type="RefSeq" id="WP_377469613.1">
    <property type="nucleotide sequence ID" value="NZ_JBHUHV010000026.1"/>
</dbReference>
<keyword evidence="3" id="KW-1185">Reference proteome</keyword>
<evidence type="ECO:0000313" key="2">
    <source>
        <dbReference type="EMBL" id="MFD2066984.1"/>
    </source>
</evidence>
<reference evidence="3" key="1">
    <citation type="journal article" date="2019" name="Int. J. Syst. Evol. Microbiol.">
        <title>The Global Catalogue of Microorganisms (GCM) 10K type strain sequencing project: providing services to taxonomists for standard genome sequencing and annotation.</title>
        <authorList>
            <consortium name="The Broad Institute Genomics Platform"/>
            <consortium name="The Broad Institute Genome Sequencing Center for Infectious Disease"/>
            <person name="Wu L."/>
            <person name="Ma J."/>
        </authorList>
    </citation>
    <scope>NUCLEOTIDE SEQUENCE [LARGE SCALE GENOMIC DNA]</scope>
    <source>
        <strain evidence="3">JCM 16545</strain>
    </source>
</reference>
<proteinExistence type="predicted"/>
<organism evidence="2 3">
    <name type="scientific">Pontibacter silvestris</name>
    <dbReference type="NCBI Taxonomy" id="2305183"/>
    <lineage>
        <taxon>Bacteria</taxon>
        <taxon>Pseudomonadati</taxon>
        <taxon>Bacteroidota</taxon>
        <taxon>Cytophagia</taxon>
        <taxon>Cytophagales</taxon>
        <taxon>Hymenobacteraceae</taxon>
        <taxon>Pontibacter</taxon>
    </lineage>
</organism>
<dbReference type="Proteomes" id="UP001597369">
    <property type="component" value="Unassembled WGS sequence"/>
</dbReference>
<evidence type="ECO:0000256" key="1">
    <source>
        <dbReference type="SAM" id="MobiDB-lite"/>
    </source>
</evidence>
<sequence length="62" mass="6988">MSRKRAVLQAHNPETGHDQASNTEQRAVLLDALLSCCWVVAQDSMIWRSTLRNTNQAPKIEP</sequence>